<dbReference type="Pfam" id="PF02635">
    <property type="entry name" value="DsrE"/>
    <property type="match status" value="1"/>
</dbReference>
<protein>
    <submittedName>
        <fullName evidence="1">DsrE/DsrF-like family protein</fullName>
    </submittedName>
</protein>
<evidence type="ECO:0000313" key="1">
    <source>
        <dbReference type="EMBL" id="OIQ76497.1"/>
    </source>
</evidence>
<dbReference type="PANTHER" id="PTHR37691:SF1">
    <property type="entry name" value="BLR3518 PROTEIN"/>
    <property type="match status" value="1"/>
</dbReference>
<dbReference type="SUPFAM" id="SSF75169">
    <property type="entry name" value="DsrEFH-like"/>
    <property type="match status" value="1"/>
</dbReference>
<accession>A0A1J5PYE3</accession>
<organism evidence="1">
    <name type="scientific">mine drainage metagenome</name>
    <dbReference type="NCBI Taxonomy" id="410659"/>
    <lineage>
        <taxon>unclassified sequences</taxon>
        <taxon>metagenomes</taxon>
        <taxon>ecological metagenomes</taxon>
    </lineage>
</organism>
<reference evidence="1" key="1">
    <citation type="submission" date="2016-10" db="EMBL/GenBank/DDBJ databases">
        <title>Sequence of Gallionella enrichment culture.</title>
        <authorList>
            <person name="Poehlein A."/>
            <person name="Muehling M."/>
            <person name="Daniel R."/>
        </authorList>
    </citation>
    <scope>NUCLEOTIDE SEQUENCE</scope>
</reference>
<dbReference type="PANTHER" id="PTHR37691">
    <property type="entry name" value="BLR3518 PROTEIN"/>
    <property type="match status" value="1"/>
</dbReference>
<gene>
    <name evidence="1" type="ORF">GALL_418230</name>
</gene>
<sequence length="161" mass="17745">MSKTRISHLFAATVLAGSAAAFSLPAQADYVQPHITHAPYGTVKVVVPITSSDPAVWGFKLHNLQNSENGIQQWKGHLQARIVLYGQGVKLLEQPIDDQLKTAVDKLRSEGVRFDVCNNTLEAMKLDWHSLYGVKETDIVPSGFLEVAWLANHGWAVDPMN</sequence>
<dbReference type="EMBL" id="MLJW01001852">
    <property type="protein sequence ID" value="OIQ76497.1"/>
    <property type="molecule type" value="Genomic_DNA"/>
</dbReference>
<dbReference type="InterPro" id="IPR027396">
    <property type="entry name" value="DsrEFH-like"/>
</dbReference>
<proteinExistence type="predicted"/>
<dbReference type="Gene3D" id="3.40.1260.10">
    <property type="entry name" value="DsrEFH-like"/>
    <property type="match status" value="1"/>
</dbReference>
<comment type="caution">
    <text evidence="1">The sequence shown here is derived from an EMBL/GenBank/DDBJ whole genome shotgun (WGS) entry which is preliminary data.</text>
</comment>
<name>A0A1J5PYE3_9ZZZZ</name>
<dbReference type="AlphaFoldDB" id="A0A1J5PYE3"/>
<dbReference type="InterPro" id="IPR003787">
    <property type="entry name" value="Sulphur_relay_DsrE/F-like"/>
</dbReference>